<dbReference type="EMBL" id="BMHV01000007">
    <property type="protein sequence ID" value="GGF60561.1"/>
    <property type="molecule type" value="Genomic_DNA"/>
</dbReference>
<name>A0A917FBW7_9PROT</name>
<organism evidence="1 2">
    <name type="scientific">Terasakiella brassicae</name>
    <dbReference type="NCBI Taxonomy" id="1634917"/>
    <lineage>
        <taxon>Bacteria</taxon>
        <taxon>Pseudomonadati</taxon>
        <taxon>Pseudomonadota</taxon>
        <taxon>Alphaproteobacteria</taxon>
        <taxon>Rhodospirillales</taxon>
        <taxon>Terasakiellaceae</taxon>
        <taxon>Terasakiella</taxon>
    </lineage>
</organism>
<evidence type="ECO:0000313" key="2">
    <source>
        <dbReference type="Proteomes" id="UP000632498"/>
    </source>
</evidence>
<keyword evidence="2" id="KW-1185">Reference proteome</keyword>
<accession>A0A917FBW7</accession>
<dbReference type="AlphaFoldDB" id="A0A917FBW7"/>
<proteinExistence type="predicted"/>
<evidence type="ECO:0000313" key="1">
    <source>
        <dbReference type="EMBL" id="GGF60561.1"/>
    </source>
</evidence>
<protein>
    <submittedName>
        <fullName evidence="1">Uncharacterized protein</fullName>
    </submittedName>
</protein>
<dbReference type="Proteomes" id="UP000632498">
    <property type="component" value="Unassembled WGS sequence"/>
</dbReference>
<reference evidence="1" key="1">
    <citation type="journal article" date="2014" name="Int. J. Syst. Evol. Microbiol.">
        <title>Complete genome sequence of Corynebacterium casei LMG S-19264T (=DSM 44701T), isolated from a smear-ripened cheese.</title>
        <authorList>
            <consortium name="US DOE Joint Genome Institute (JGI-PGF)"/>
            <person name="Walter F."/>
            <person name="Albersmeier A."/>
            <person name="Kalinowski J."/>
            <person name="Ruckert C."/>
        </authorList>
    </citation>
    <scope>NUCLEOTIDE SEQUENCE</scope>
    <source>
        <strain evidence="1">CGMCC 1.15254</strain>
    </source>
</reference>
<sequence>MKHIVRMFFFLAIIALVLGGFVYTILIKEQPHEADIPENSKYAPIYAEDLGQTPEALKAKYPDLLLRTNRRGVLTGKHVMRGAQYTIWFVKDINEYKAFRLQAQKTYPHLSVSEIAQDFAKLYSRPVDSTCSGKTAYAENKCHYKWWIRKNVTLDLYSRFLKNDQVELSAISTDTYLTSKHFDAVKSVLPTQ</sequence>
<comment type="caution">
    <text evidence="1">The sequence shown here is derived from an EMBL/GenBank/DDBJ whole genome shotgun (WGS) entry which is preliminary data.</text>
</comment>
<reference evidence="1" key="2">
    <citation type="submission" date="2020-09" db="EMBL/GenBank/DDBJ databases">
        <authorList>
            <person name="Sun Q."/>
            <person name="Zhou Y."/>
        </authorList>
    </citation>
    <scope>NUCLEOTIDE SEQUENCE</scope>
    <source>
        <strain evidence="1">CGMCC 1.15254</strain>
    </source>
</reference>
<gene>
    <name evidence="1" type="ORF">GCM10011332_12910</name>
</gene>